<keyword evidence="7" id="KW-1185">Reference proteome</keyword>
<dbReference type="InterPro" id="IPR036188">
    <property type="entry name" value="FAD/NAD-bd_sf"/>
</dbReference>
<proteinExistence type="inferred from homology"/>
<reference evidence="7" key="1">
    <citation type="journal article" date="2014" name="Genome Announc.">
        <title>Genome sequence and annotation of Acremonium chrysogenum, producer of the beta-lactam antibiotic cephalosporin C.</title>
        <authorList>
            <person name="Terfehr D."/>
            <person name="Dahlmann T.A."/>
            <person name="Specht T."/>
            <person name="Zadra I."/>
            <person name="Kuernsteiner H."/>
            <person name="Kueck U."/>
        </authorList>
    </citation>
    <scope>NUCLEOTIDE SEQUENCE [LARGE SCALE GENOMIC DNA]</scope>
    <source>
        <strain evidence="7">ATCC 11550 / CBS 779.69 / DSM 880 / IAM 14645 / JCM 23072 / IMI 49137</strain>
    </source>
</reference>
<evidence type="ECO:0000256" key="1">
    <source>
        <dbReference type="ARBA" id="ARBA00006442"/>
    </source>
</evidence>
<dbReference type="PRINTS" id="PR00411">
    <property type="entry name" value="PNDRDTASEI"/>
</dbReference>
<evidence type="ECO:0000259" key="5">
    <source>
        <dbReference type="Pfam" id="PF07992"/>
    </source>
</evidence>
<name>A0A086STN4_HAPC1</name>
<dbReference type="InterPro" id="IPR023753">
    <property type="entry name" value="FAD/NAD-binding_dom"/>
</dbReference>
<accession>A0A086STN4</accession>
<dbReference type="STRING" id="857340.A0A086STN4"/>
<dbReference type="Pfam" id="PF07992">
    <property type="entry name" value="Pyr_redox_2"/>
    <property type="match status" value="1"/>
</dbReference>
<dbReference type="GO" id="GO:0050660">
    <property type="term" value="F:flavin adenine dinucleotide binding"/>
    <property type="evidence" value="ECO:0007669"/>
    <property type="project" value="TreeGrafter"/>
</dbReference>
<keyword evidence="2" id="KW-0285">Flavoprotein</keyword>
<comment type="similarity">
    <text evidence="1">Belongs to the FAD-dependent oxidoreductase family.</text>
</comment>
<evidence type="ECO:0000313" key="7">
    <source>
        <dbReference type="Proteomes" id="UP000029964"/>
    </source>
</evidence>
<evidence type="ECO:0000256" key="3">
    <source>
        <dbReference type="ARBA" id="ARBA00022827"/>
    </source>
</evidence>
<dbReference type="PANTHER" id="PTHR43735:SF3">
    <property type="entry name" value="FERROPTOSIS SUPPRESSOR PROTEIN 1"/>
    <property type="match status" value="1"/>
</dbReference>
<dbReference type="Proteomes" id="UP000029964">
    <property type="component" value="Unassembled WGS sequence"/>
</dbReference>
<dbReference type="GO" id="GO:0005737">
    <property type="term" value="C:cytoplasm"/>
    <property type="evidence" value="ECO:0007669"/>
    <property type="project" value="TreeGrafter"/>
</dbReference>
<dbReference type="GO" id="GO:0004174">
    <property type="term" value="F:electron-transferring-flavoprotein dehydrogenase activity"/>
    <property type="evidence" value="ECO:0007669"/>
    <property type="project" value="TreeGrafter"/>
</dbReference>
<keyword evidence="4" id="KW-0560">Oxidoreductase</keyword>
<comment type="caution">
    <text evidence="6">The sequence shown here is derived from an EMBL/GenBank/DDBJ whole genome shotgun (WGS) entry which is preliminary data.</text>
</comment>
<dbReference type="HOGENOM" id="CLU_019845_6_2_1"/>
<dbReference type="AlphaFoldDB" id="A0A086STN4"/>
<organism evidence="6 7">
    <name type="scientific">Hapsidospora chrysogenum (strain ATCC 11550 / CBS 779.69 / DSM 880 / IAM 14645 / JCM 23072 / IMI 49137)</name>
    <name type="common">Acremonium chrysogenum</name>
    <dbReference type="NCBI Taxonomy" id="857340"/>
    <lineage>
        <taxon>Eukaryota</taxon>
        <taxon>Fungi</taxon>
        <taxon>Dikarya</taxon>
        <taxon>Ascomycota</taxon>
        <taxon>Pezizomycotina</taxon>
        <taxon>Sordariomycetes</taxon>
        <taxon>Hypocreomycetidae</taxon>
        <taxon>Hypocreales</taxon>
        <taxon>Bionectriaceae</taxon>
        <taxon>Hapsidospora</taxon>
    </lineage>
</organism>
<protein>
    <submittedName>
        <fullName evidence="6">Apoptosis-inducing factor-like protein</fullName>
    </submittedName>
</protein>
<evidence type="ECO:0000256" key="4">
    <source>
        <dbReference type="ARBA" id="ARBA00023002"/>
    </source>
</evidence>
<dbReference type="PANTHER" id="PTHR43735">
    <property type="entry name" value="APOPTOSIS-INDUCING FACTOR 1"/>
    <property type="match status" value="1"/>
</dbReference>
<feature type="domain" description="FAD/NAD(P)-binding" evidence="5">
    <location>
        <begin position="5"/>
        <end position="292"/>
    </location>
</feature>
<dbReference type="EMBL" id="JPKY01000199">
    <property type="protein sequence ID" value="KFH40466.1"/>
    <property type="molecule type" value="Genomic_DNA"/>
</dbReference>
<evidence type="ECO:0000313" key="6">
    <source>
        <dbReference type="EMBL" id="KFH40466.1"/>
    </source>
</evidence>
<dbReference type="Gene3D" id="3.50.50.100">
    <property type="match status" value="1"/>
</dbReference>
<evidence type="ECO:0000256" key="2">
    <source>
        <dbReference type="ARBA" id="ARBA00022630"/>
    </source>
</evidence>
<dbReference type="PRINTS" id="PR00368">
    <property type="entry name" value="FADPNR"/>
</dbReference>
<dbReference type="OrthoDB" id="202203at2759"/>
<dbReference type="SUPFAM" id="SSF51905">
    <property type="entry name" value="FAD/NAD(P)-binding domain"/>
    <property type="match status" value="1"/>
</dbReference>
<sequence length="374" mass="40248">MPEKTVLVLGGSLAGLQITHRLLKHTLPHEPDLKVILVSRNSHFYWNTASVRAVIPGLIKDEELLQPIEPGLGQYPAGSVEFIVGAATQVDKHAKTVEVETASSGSRTLRYDYLVLATGARAADTSMPWKASGTYEDCVEALHRTAERIGRASHIVVAGAGATGVELAAEIRFEYKDKTVVLLSADEELVGGDSTASALEWELVHLGVEIKKGLRSEGVEELDDGKTQVSLSTGDKIVTDLFLPTMGLVPNTEFLPAEYLDDKKFADVDAEFRVKAAVEDTWALGDVVSKPRPSIPETDAQAAGVAKNIDLALKGQTQVPIKGYPVDVFLCTTGRHRGAGRLGWFRTPSIAVWAIKGRTLGTERTAKTVNGTSL</sequence>
<gene>
    <name evidence="6" type="ORF">ACRE_088630</name>
</gene>
<keyword evidence="3" id="KW-0274">FAD</keyword>